<name>A0ABR4TAT1_CLOHA</name>
<organism evidence="1 2">
    <name type="scientific">Clostridium haemolyticum NCTC 9693</name>
    <dbReference type="NCBI Taxonomy" id="1443114"/>
    <lineage>
        <taxon>Bacteria</taxon>
        <taxon>Bacillati</taxon>
        <taxon>Bacillota</taxon>
        <taxon>Clostridia</taxon>
        <taxon>Eubacteriales</taxon>
        <taxon>Clostridiaceae</taxon>
        <taxon>Clostridium</taxon>
    </lineage>
</organism>
<dbReference type="RefSeq" id="WP_039230522.1">
    <property type="nucleotide sequence ID" value="NZ_CM003349.1"/>
</dbReference>
<geneLocation type="plasmid" evidence="1 2">
    <name>p1Ch9693</name>
</geneLocation>
<keyword evidence="2" id="KW-1185">Reference proteome</keyword>
<evidence type="ECO:0000313" key="2">
    <source>
        <dbReference type="Proteomes" id="UP000027937"/>
    </source>
</evidence>
<sequence>MIRLNYLDNFIPKIKSKLIKELNYRNQVKYSGKETWYDLRYGVYEYYINNVQGNENLTYNQVKKKLSSNALSGVKMHDDREGVEVYRYGNMAIKIQNEEIVYIHNNKGIKNFERYKFNIDSKYRDYLRKLWNIDSI</sequence>
<protein>
    <submittedName>
        <fullName evidence="1">Uncharacterized protein</fullName>
    </submittedName>
</protein>
<gene>
    <name evidence="1" type="ORF">Z960_p0042</name>
</gene>
<comment type="caution">
    <text evidence="1">The sequence shown here is derived from an EMBL/GenBank/DDBJ whole genome shotgun (WGS) entry which is preliminary data.</text>
</comment>
<evidence type="ECO:0000313" key="1">
    <source>
        <dbReference type="EMBL" id="KEI14043.1"/>
    </source>
</evidence>
<proteinExistence type="predicted"/>
<dbReference type="Proteomes" id="UP000027937">
    <property type="component" value="Plasmid p1Ch9693"/>
</dbReference>
<accession>A0ABR4TAT1</accession>
<keyword evidence="1" id="KW-0614">Plasmid</keyword>
<reference evidence="2" key="1">
    <citation type="journal article" date="2014" name="PLoS ONE">
        <title>Plasmidome interchange between Clostridium botulinum, Clostridium novyi and Clostridium haemolyticum converts strains of independent lineages into distinctly different pathogens.</title>
        <authorList>
            <person name="Skarin H."/>
            <person name="Segerman B."/>
        </authorList>
    </citation>
    <scope>NUCLEOTIDE SEQUENCE [LARGE SCALE GENOMIC DNA]</scope>
    <source>
        <strain evidence="2">NCTC 9693</strain>
    </source>
</reference>
<dbReference type="EMBL" id="JENX01000125">
    <property type="protein sequence ID" value="KEI14043.1"/>
    <property type="molecule type" value="Genomic_DNA"/>
</dbReference>